<evidence type="ECO:0000256" key="2">
    <source>
        <dbReference type="ARBA" id="ARBA00023163"/>
    </source>
</evidence>
<evidence type="ECO:0000313" key="5">
    <source>
        <dbReference type="Proteomes" id="UP000199170"/>
    </source>
</evidence>
<dbReference type="Pfam" id="PF04967">
    <property type="entry name" value="HTH_10"/>
    <property type="match status" value="1"/>
</dbReference>
<evidence type="ECO:0000313" key="4">
    <source>
        <dbReference type="EMBL" id="SDX63779.1"/>
    </source>
</evidence>
<dbReference type="Proteomes" id="UP000199170">
    <property type="component" value="Unassembled WGS sequence"/>
</dbReference>
<gene>
    <name evidence="4" type="ORF">SAMN04487946_101472</name>
</gene>
<name>A0A1H3DDM4_9EURY</name>
<dbReference type="PANTHER" id="PTHR34236:SF1">
    <property type="entry name" value="DIMETHYL SULFOXIDE REDUCTASE TRANSCRIPTIONAL ACTIVATOR"/>
    <property type="match status" value="1"/>
</dbReference>
<dbReference type="InterPro" id="IPR007050">
    <property type="entry name" value="HTH_bacterioopsin"/>
</dbReference>
<keyword evidence="1" id="KW-0805">Transcription regulation</keyword>
<proteinExistence type="predicted"/>
<dbReference type="RefSeq" id="WP_089764705.1">
    <property type="nucleotide sequence ID" value="NZ_FNPB01000001.1"/>
</dbReference>
<organism evidence="4 5">
    <name type="scientific">Halobellus clavatus</name>
    <dbReference type="NCBI Taxonomy" id="660517"/>
    <lineage>
        <taxon>Archaea</taxon>
        <taxon>Methanobacteriati</taxon>
        <taxon>Methanobacteriota</taxon>
        <taxon>Stenosarchaea group</taxon>
        <taxon>Halobacteria</taxon>
        <taxon>Halobacteriales</taxon>
        <taxon>Haloferacaceae</taxon>
        <taxon>Halobellus</taxon>
    </lineage>
</organism>
<evidence type="ECO:0000259" key="3">
    <source>
        <dbReference type="Pfam" id="PF04967"/>
    </source>
</evidence>
<accession>A0A1H3DDM4</accession>
<dbReference type="InterPro" id="IPR036388">
    <property type="entry name" value="WH-like_DNA-bd_sf"/>
</dbReference>
<dbReference type="AlphaFoldDB" id="A0A1H3DDM4"/>
<dbReference type="PANTHER" id="PTHR34236">
    <property type="entry name" value="DIMETHYL SULFOXIDE REDUCTASE TRANSCRIPTIONAL ACTIVATOR"/>
    <property type="match status" value="1"/>
</dbReference>
<reference evidence="5" key="1">
    <citation type="submission" date="2016-10" db="EMBL/GenBank/DDBJ databases">
        <authorList>
            <person name="Varghese N."/>
            <person name="Submissions S."/>
        </authorList>
    </citation>
    <scope>NUCLEOTIDE SEQUENCE [LARGE SCALE GENOMIC DNA]</scope>
    <source>
        <strain evidence="5">CGMCC 1.10118</strain>
    </source>
</reference>
<dbReference type="Gene3D" id="1.10.10.10">
    <property type="entry name" value="Winged helix-like DNA-binding domain superfamily/Winged helix DNA-binding domain"/>
    <property type="match status" value="1"/>
</dbReference>
<evidence type="ECO:0000256" key="1">
    <source>
        <dbReference type="ARBA" id="ARBA00023015"/>
    </source>
</evidence>
<dbReference type="OrthoDB" id="156233at2157"/>
<dbReference type="InterPro" id="IPR013324">
    <property type="entry name" value="RNA_pol_sigma_r3/r4-like"/>
</dbReference>
<keyword evidence="2" id="KW-0804">Transcription</keyword>
<dbReference type="EMBL" id="FNPB01000001">
    <property type="protein sequence ID" value="SDX63779.1"/>
    <property type="molecule type" value="Genomic_DNA"/>
</dbReference>
<feature type="domain" description="HTH bat-type" evidence="3">
    <location>
        <begin position="156"/>
        <end position="207"/>
    </location>
</feature>
<protein>
    <recommendedName>
        <fullName evidence="3">HTH bat-type domain-containing protein</fullName>
    </recommendedName>
</protein>
<keyword evidence="5" id="KW-1185">Reference proteome</keyword>
<sequence length="214" mass="24399">MSFIAEYTIDSPMLKDTHEAVPEMRFEMEDLQLLEGTQPKYVFWATGGDFDRLETVLGEDPYVISFSHLTTVGQRRLYRLNFTQEAKEMMTYPEASRFDIVFLGATSTTEGVHFRTQVPTRDALSEFRRTCEAKGLSFSLDRIYQEGDDAADQYGLTDRQREALVLAHERGYYGPDREVSLAELAAELDISRQAFADRLRRGLEKLLGNTVAGD</sequence>
<dbReference type="SUPFAM" id="SSF88659">
    <property type="entry name" value="Sigma3 and sigma4 domains of RNA polymerase sigma factors"/>
    <property type="match status" value="1"/>
</dbReference>